<dbReference type="InterPro" id="IPR023214">
    <property type="entry name" value="HAD_sf"/>
</dbReference>
<sequence length="422" mass="46694">MMTDTNHIALARSLAPVIRFCDNEPFLPSHVGITVHDKPQRSPSAPMDVTFEDGVHRVIEYAIWWDWDIQHLYELEHVWLKLDADDQVIGVDASAHGKLFAMRRADGSLPLEAGRVTLYSEPGKHAFHAEAKPIHDLAPRLAAACTDLAGYGTILVQKMFAEAFAGFTAEDHRAVKRYLQDRAFWPAEGFDQAVRLEEATYMTWPELKTYIASRVPQVLAEVRKVQPLLKAVFLDSGDTMVDEGTEIHDEDGNVAEARLIPGARETVERLAAEGYRLVLVADGRKKSFDTVLGHHGIRQLLAAEVISEVVGCSKPDPLMFSTALDAIGLGPEDAADVVMVGNHLGRDINGANRAGLISIWLDWSPRRHKIPEDIDEVPDYIIRTPGELPKLLDYIEQGLSKRATSGTLRAAMEKTVSTRASA</sequence>
<evidence type="ECO:0000256" key="1">
    <source>
        <dbReference type="ARBA" id="ARBA00022801"/>
    </source>
</evidence>
<dbReference type="InterPro" id="IPR051400">
    <property type="entry name" value="HAD-like_hydrolase"/>
</dbReference>
<comment type="caution">
    <text evidence="3">The sequence shown here is derived from an EMBL/GenBank/DDBJ whole genome shotgun (WGS) entry which is preliminary data.</text>
</comment>
<organism evidence="3 4">
    <name type="scientific">Devosia pacifica</name>
    <dbReference type="NCBI Taxonomy" id="1335967"/>
    <lineage>
        <taxon>Bacteria</taxon>
        <taxon>Pseudomonadati</taxon>
        <taxon>Pseudomonadota</taxon>
        <taxon>Alphaproteobacteria</taxon>
        <taxon>Hyphomicrobiales</taxon>
        <taxon>Devosiaceae</taxon>
        <taxon>Devosia</taxon>
    </lineage>
</organism>
<keyword evidence="4" id="KW-1185">Reference proteome</keyword>
<dbReference type="Gene3D" id="3.40.50.1000">
    <property type="entry name" value="HAD superfamily/HAD-like"/>
    <property type="match status" value="1"/>
</dbReference>
<proteinExistence type="predicted"/>
<evidence type="ECO:0000313" key="3">
    <source>
        <dbReference type="EMBL" id="GHA16427.1"/>
    </source>
</evidence>
<name>A0A918RYU0_9HYPH</name>
<dbReference type="SUPFAM" id="SSF56784">
    <property type="entry name" value="HAD-like"/>
    <property type="match status" value="1"/>
</dbReference>
<keyword evidence="1" id="KW-0378">Hydrolase</keyword>
<dbReference type="Pfam" id="PF00702">
    <property type="entry name" value="Hydrolase"/>
    <property type="match status" value="1"/>
</dbReference>
<evidence type="ECO:0008006" key="5">
    <source>
        <dbReference type="Google" id="ProtNLM"/>
    </source>
</evidence>
<dbReference type="RefSeq" id="WP_189423845.1">
    <property type="nucleotide sequence ID" value="NZ_BMZE01000001.1"/>
</dbReference>
<reference evidence="3" key="2">
    <citation type="submission" date="2020-09" db="EMBL/GenBank/DDBJ databases">
        <authorList>
            <person name="Sun Q."/>
            <person name="Kim S."/>
        </authorList>
    </citation>
    <scope>NUCLEOTIDE SEQUENCE</scope>
    <source>
        <strain evidence="3">KCTC 32437</strain>
    </source>
</reference>
<dbReference type="Proteomes" id="UP000646579">
    <property type="component" value="Unassembled WGS sequence"/>
</dbReference>
<dbReference type="EMBL" id="BMZE01000001">
    <property type="protein sequence ID" value="GHA16427.1"/>
    <property type="molecule type" value="Genomic_DNA"/>
</dbReference>
<evidence type="ECO:0000313" key="4">
    <source>
        <dbReference type="Proteomes" id="UP000646579"/>
    </source>
</evidence>
<gene>
    <name evidence="3" type="ORF">GCM10007989_09330</name>
</gene>
<reference evidence="3" key="1">
    <citation type="journal article" date="2014" name="Int. J. Syst. Evol. Microbiol.">
        <title>Complete genome sequence of Corynebacterium casei LMG S-19264T (=DSM 44701T), isolated from a smear-ripened cheese.</title>
        <authorList>
            <consortium name="US DOE Joint Genome Institute (JGI-PGF)"/>
            <person name="Walter F."/>
            <person name="Albersmeier A."/>
            <person name="Kalinowski J."/>
            <person name="Ruckert C."/>
        </authorList>
    </citation>
    <scope>NUCLEOTIDE SEQUENCE</scope>
    <source>
        <strain evidence="3">KCTC 32437</strain>
    </source>
</reference>
<keyword evidence="2" id="KW-0460">Magnesium</keyword>
<dbReference type="AlphaFoldDB" id="A0A918RYU0"/>
<dbReference type="GO" id="GO:0016787">
    <property type="term" value="F:hydrolase activity"/>
    <property type="evidence" value="ECO:0007669"/>
    <property type="project" value="UniProtKB-KW"/>
</dbReference>
<dbReference type="InterPro" id="IPR036412">
    <property type="entry name" value="HAD-like_sf"/>
</dbReference>
<dbReference type="PANTHER" id="PTHR46470">
    <property type="entry name" value="N-ACYLNEURAMINATE-9-PHOSPHATASE"/>
    <property type="match status" value="1"/>
</dbReference>
<evidence type="ECO:0000256" key="2">
    <source>
        <dbReference type="ARBA" id="ARBA00022842"/>
    </source>
</evidence>
<accession>A0A918RYU0</accession>
<protein>
    <recommendedName>
        <fullName evidence="5">Hydrolase of the HAD superfamily</fullName>
    </recommendedName>
</protein>